<feature type="signal peptide" evidence="1">
    <location>
        <begin position="1"/>
        <end position="18"/>
    </location>
</feature>
<proteinExistence type="predicted"/>
<protein>
    <submittedName>
        <fullName evidence="2">Uncharacterized protein</fullName>
    </submittedName>
</protein>
<keyword evidence="1" id="KW-0732">Signal</keyword>
<dbReference type="Proteomes" id="UP001567538">
    <property type="component" value="Unassembled WGS sequence"/>
</dbReference>
<organism evidence="2 3">
    <name type="scientific">Salvia divinorum</name>
    <name type="common">Maria pastora</name>
    <name type="synonym">Diviner's sage</name>
    <dbReference type="NCBI Taxonomy" id="28513"/>
    <lineage>
        <taxon>Eukaryota</taxon>
        <taxon>Viridiplantae</taxon>
        <taxon>Streptophyta</taxon>
        <taxon>Embryophyta</taxon>
        <taxon>Tracheophyta</taxon>
        <taxon>Spermatophyta</taxon>
        <taxon>Magnoliopsida</taxon>
        <taxon>eudicotyledons</taxon>
        <taxon>Gunneridae</taxon>
        <taxon>Pentapetalae</taxon>
        <taxon>asterids</taxon>
        <taxon>lamiids</taxon>
        <taxon>Lamiales</taxon>
        <taxon>Lamiaceae</taxon>
        <taxon>Nepetoideae</taxon>
        <taxon>Mentheae</taxon>
        <taxon>Salviinae</taxon>
        <taxon>Salvia</taxon>
        <taxon>Salvia subgen. Calosphace</taxon>
    </lineage>
</organism>
<dbReference type="EMBL" id="JBEAFC010000008">
    <property type="protein sequence ID" value="KAL1543010.1"/>
    <property type="molecule type" value="Genomic_DNA"/>
</dbReference>
<accession>A0ABD1GFX2</accession>
<evidence type="ECO:0000313" key="2">
    <source>
        <dbReference type="EMBL" id="KAL1543010.1"/>
    </source>
</evidence>
<keyword evidence="3" id="KW-1185">Reference proteome</keyword>
<reference evidence="2 3" key="1">
    <citation type="submission" date="2024-06" db="EMBL/GenBank/DDBJ databases">
        <title>A chromosome level genome sequence of Diviner's sage (Salvia divinorum).</title>
        <authorList>
            <person name="Ford S.A."/>
            <person name="Ro D.-K."/>
            <person name="Ness R.W."/>
            <person name="Phillips M.A."/>
        </authorList>
    </citation>
    <scope>NUCLEOTIDE SEQUENCE [LARGE SCALE GENOMIC DNA]</scope>
    <source>
        <strain evidence="2">SAF-2024a</strain>
        <tissue evidence="2">Leaf</tissue>
    </source>
</reference>
<comment type="caution">
    <text evidence="2">The sequence shown here is derived from an EMBL/GenBank/DDBJ whole genome shotgun (WGS) entry which is preliminary data.</text>
</comment>
<feature type="chain" id="PRO_5044771694" evidence="1">
    <location>
        <begin position="19"/>
        <end position="70"/>
    </location>
</feature>
<name>A0ABD1GFX2_SALDI</name>
<evidence type="ECO:0000313" key="3">
    <source>
        <dbReference type="Proteomes" id="UP001567538"/>
    </source>
</evidence>
<dbReference type="AlphaFoldDB" id="A0ABD1GFX2"/>
<gene>
    <name evidence="2" type="ORF">AAHA92_20032</name>
</gene>
<evidence type="ECO:0000256" key="1">
    <source>
        <dbReference type="SAM" id="SignalP"/>
    </source>
</evidence>
<sequence length="70" mass="7517">MALFVLMALLISSQVTDAGELDQAPSKGGEKGIGVDGPFRCRYGCCGRGRRRHCRCCPKPNTSIPTKPHA</sequence>